<dbReference type="EMBL" id="CP014209">
    <property type="protein sequence ID" value="ANC31731.1"/>
    <property type="molecule type" value="Genomic_DNA"/>
</dbReference>
<dbReference type="AlphaFoldDB" id="A0A168FH21"/>
<evidence type="ECO:0000259" key="2">
    <source>
        <dbReference type="Pfam" id="PF01471"/>
    </source>
</evidence>
<dbReference type="InterPro" id="IPR002477">
    <property type="entry name" value="Peptidoglycan-bd-like"/>
</dbReference>
<dbReference type="GO" id="GO:0003796">
    <property type="term" value="F:lysozyme activity"/>
    <property type="evidence" value="ECO:0007669"/>
    <property type="project" value="UniProtKB-EC"/>
</dbReference>
<dbReference type="Proteomes" id="UP000076794">
    <property type="component" value="Chromosome"/>
</dbReference>
<proteinExistence type="predicted"/>
<dbReference type="RefSeq" id="WP_068202970.1">
    <property type="nucleotide sequence ID" value="NZ_CP014209.1"/>
</dbReference>
<name>A0A168FH21_9MICO</name>
<protein>
    <submittedName>
        <fullName evidence="3">Autolytic lysozyme</fullName>
        <ecNumber evidence="3">3.2.1.17</ecNumber>
    </submittedName>
</protein>
<dbReference type="EC" id="3.2.1.17" evidence="3"/>
<organism evidence="3 4">
    <name type="scientific">Isoptericola dokdonensis DS-3</name>
    <dbReference type="NCBI Taxonomy" id="1300344"/>
    <lineage>
        <taxon>Bacteria</taxon>
        <taxon>Bacillati</taxon>
        <taxon>Actinomycetota</taxon>
        <taxon>Actinomycetes</taxon>
        <taxon>Micrococcales</taxon>
        <taxon>Promicromonosporaceae</taxon>
        <taxon>Isoptericola</taxon>
    </lineage>
</organism>
<feature type="domain" description="Peptidoglycan binding-like" evidence="2">
    <location>
        <begin position="15"/>
        <end position="66"/>
    </location>
</feature>
<dbReference type="STRING" id="1300344.I598_2190"/>
<gene>
    <name evidence="3" type="primary">lyc</name>
    <name evidence="3" type="ORF">I598_2190</name>
</gene>
<dbReference type="Pfam" id="PF01471">
    <property type="entry name" value="PG_binding_1"/>
    <property type="match status" value="3"/>
</dbReference>
<dbReference type="SUPFAM" id="SSF47090">
    <property type="entry name" value="PGBD-like"/>
    <property type="match status" value="3"/>
</dbReference>
<feature type="domain" description="Peptidoglycan binding-like" evidence="2">
    <location>
        <begin position="98"/>
        <end position="136"/>
    </location>
</feature>
<accession>A0A168FH21</accession>
<feature type="region of interest" description="Disordered" evidence="1">
    <location>
        <begin position="255"/>
        <end position="274"/>
    </location>
</feature>
<dbReference type="PATRIC" id="fig|1300344.3.peg.2200"/>
<evidence type="ECO:0000313" key="3">
    <source>
        <dbReference type="EMBL" id="ANC31731.1"/>
    </source>
</evidence>
<dbReference type="KEGG" id="ido:I598_2190"/>
<reference evidence="3 4" key="1">
    <citation type="submission" date="2016-01" db="EMBL/GenBank/DDBJ databases">
        <title>Complete genome sequence of a soil Actinobacterium, Isoptericola dokdonensis DS-3.</title>
        <authorList>
            <person name="Kwon S.-K."/>
            <person name="Kim J.F."/>
        </authorList>
    </citation>
    <scope>NUCLEOTIDE SEQUENCE [LARGE SCALE GENOMIC DNA]</scope>
    <source>
        <strain evidence="3 4">DS-3</strain>
    </source>
</reference>
<dbReference type="InterPro" id="IPR036366">
    <property type="entry name" value="PGBDSf"/>
</dbReference>
<dbReference type="OrthoDB" id="8210007at2"/>
<evidence type="ECO:0000313" key="4">
    <source>
        <dbReference type="Proteomes" id="UP000076794"/>
    </source>
</evidence>
<feature type="domain" description="Peptidoglycan binding-like" evidence="2">
    <location>
        <begin position="235"/>
        <end position="276"/>
    </location>
</feature>
<sequence>MNVEPWRAIGTGDEGPAVQGMQYLLRDQGYAVMADGVFGPRTRTAVRAFQTAHGLDVDGVVGARTWPHLVVGTRRGDSGHAVRAVQQFGLPRSPGDPPLVVDGEFGPRTAERVRSFQESWGLTVDGMAGEETWSFLSTLLAGPRPWPLVKVGSRQEENWRVRPAQHLLRAHGADVAADGVFGPSAGAAVRAFQQGLRTRFLCTTVGQLDWPGLVVTVRRGDDGEAVRAAQVLLGVPADGRFGPGTEEAVRAFRSASAPASDRPSDGVVGPGTWHALTLRRPD</sequence>
<evidence type="ECO:0000256" key="1">
    <source>
        <dbReference type="SAM" id="MobiDB-lite"/>
    </source>
</evidence>
<keyword evidence="3" id="KW-0326">Glycosidase</keyword>
<dbReference type="InterPro" id="IPR036365">
    <property type="entry name" value="PGBD-like_sf"/>
</dbReference>
<dbReference type="Gene3D" id="1.10.101.10">
    <property type="entry name" value="PGBD-like superfamily/PGBD"/>
    <property type="match status" value="4"/>
</dbReference>
<keyword evidence="3" id="KW-0378">Hydrolase</keyword>
<keyword evidence="4" id="KW-1185">Reference proteome</keyword>